<dbReference type="GO" id="GO:0009279">
    <property type="term" value="C:cell outer membrane"/>
    <property type="evidence" value="ECO:0007669"/>
    <property type="project" value="UniProtKB-SubCell"/>
</dbReference>
<dbReference type="Proteomes" id="UP000004776">
    <property type="component" value="Unassembled WGS sequence"/>
</dbReference>
<dbReference type="PROSITE" id="PS00922">
    <property type="entry name" value="TRANSGLYCOSYLASE"/>
    <property type="match status" value="1"/>
</dbReference>
<sequence>MKLRWFAFLAVILAGCSSKQDYRNPPWNAEVPVKRAMQWMPISEKAGAAWGVDPHLITAIIAIESGGNPNAVSKSNAIGLMQLKASTSGRDVYRRVYRRMGWRGDVYRRMGWRGEPTTSELKNPERNISMGAAYLSILENGPLAGIKDPQVMQYALVVSYANGAGALLRTFSSDRKKAIEKINDLDADEFFEHVVDNHPAPQAPRYIWKLQQALDAM</sequence>
<dbReference type="AlphaFoldDB" id="G5RUI2"/>
<dbReference type="Pfam" id="PF01464">
    <property type="entry name" value="SLT"/>
    <property type="match status" value="1"/>
</dbReference>
<keyword evidence="5" id="KW-0564">Palmitate</keyword>
<keyword evidence="5" id="KW-0449">Lipoprotein</keyword>
<evidence type="ECO:0000313" key="8">
    <source>
        <dbReference type="Proteomes" id="UP000004776"/>
    </source>
</evidence>
<dbReference type="EMBL" id="AFCW01000795">
    <property type="protein sequence ID" value="EHD04270.1"/>
    <property type="molecule type" value="Genomic_DNA"/>
</dbReference>
<evidence type="ECO:0000256" key="4">
    <source>
        <dbReference type="ARBA" id="ARBA00023316"/>
    </source>
</evidence>
<comment type="subcellular location">
    <subcellularLocation>
        <location evidence="5">Cell outer membrane</location>
        <topology evidence="5">Lipid-anchor</topology>
    </subcellularLocation>
</comment>
<keyword evidence="5" id="KW-0998">Cell outer membrane</keyword>
<reference evidence="7 8" key="1">
    <citation type="journal article" date="2011" name="BMC Genomics">
        <title>Genome sequencing reveals diversification of virulence factor content and possible host adaptation in distinct subpopulations of Salmonella enterica.</title>
        <authorList>
            <person name="den Bakker H.C."/>
            <person name="Moreno Switt A.I."/>
            <person name="Govoni G."/>
            <person name="Cummings C.A."/>
            <person name="Ranieri M.L."/>
            <person name="Degoricija L."/>
            <person name="Hoelzer K."/>
            <person name="Rodriguez-Rivera L.D."/>
            <person name="Brown S."/>
            <person name="Bolchacova E."/>
            <person name="Furtado M.R."/>
            <person name="Wiedmann M."/>
        </authorList>
    </citation>
    <scope>NUCLEOTIDE SEQUENCE [LARGE SCALE GENOMIC DNA]</scope>
    <source>
        <strain evidence="7 8">R8-2977</strain>
    </source>
</reference>
<dbReference type="InterPro" id="IPR023346">
    <property type="entry name" value="Lysozyme-like_dom_sf"/>
</dbReference>
<name>G5RUI2_SALET</name>
<dbReference type="EC" id="4.2.2.n2" evidence="5"/>
<dbReference type="PROSITE" id="PS51257">
    <property type="entry name" value="PROKAR_LIPOPROTEIN"/>
    <property type="match status" value="1"/>
</dbReference>
<proteinExistence type="inferred from homology"/>
<comment type="caution">
    <text evidence="7">The sequence shown here is derived from an EMBL/GenBank/DDBJ whole genome shotgun (WGS) entry which is preliminary data.</text>
</comment>
<comment type="similarity">
    <text evidence="2 5">Belongs to the transglycosylase Slt family.</text>
</comment>
<dbReference type="PATRIC" id="fig|913084.3.peg.1485"/>
<comment type="function">
    <text evidence="5">Murein-degrading enzyme. May play a role in recycling of muropeptides during cell elongation and/or cell division. Preferentially cleaves at a distance of more than two disaccharide units from the ends of the glycan chain.</text>
</comment>
<dbReference type="NCBIfam" id="NF012014">
    <property type="entry name" value="PRK15470.1"/>
    <property type="match status" value="1"/>
</dbReference>
<protein>
    <recommendedName>
        <fullName evidence="5">Endo-type membrane-bound lytic murein transglycosylase A</fullName>
        <ecNumber evidence="5">4.2.2.n2</ecNumber>
    </recommendedName>
    <alternativeName>
        <fullName evidence="5">Peptidoglycan lytic endotransglycosylase</fullName>
    </alternativeName>
</protein>
<dbReference type="GO" id="GO:0016998">
    <property type="term" value="P:cell wall macromolecule catabolic process"/>
    <property type="evidence" value="ECO:0007669"/>
    <property type="project" value="UniProtKB-UniRule"/>
</dbReference>
<evidence type="ECO:0000256" key="2">
    <source>
        <dbReference type="ARBA" id="ARBA00007734"/>
    </source>
</evidence>
<dbReference type="SUPFAM" id="SSF53955">
    <property type="entry name" value="Lysozyme-like"/>
    <property type="match status" value="1"/>
</dbReference>
<dbReference type="PANTHER" id="PTHR37423">
    <property type="entry name" value="SOLUBLE LYTIC MUREIN TRANSGLYCOSYLASE-RELATED"/>
    <property type="match status" value="1"/>
</dbReference>
<keyword evidence="3 5" id="KW-0456">Lyase</keyword>
<evidence type="ECO:0000256" key="1">
    <source>
        <dbReference type="ARBA" id="ARBA00001420"/>
    </source>
</evidence>
<comment type="catalytic activity">
    <reaction evidence="5">
        <text>Endolytic cleavage of the (1-&gt;4)-beta-glycosidic linkage between N-acetylmuramic acid (MurNAc) and N-acetylglucosamine (GlcNAc) residues in peptidoglycan with concomitant formation of a 1,6-anhydrobond in the MurNAc residue.</text>
        <dbReference type="EC" id="4.2.2.n2"/>
    </reaction>
</comment>
<dbReference type="InterPro" id="IPR000189">
    <property type="entry name" value="Transglyc_AS"/>
</dbReference>
<dbReference type="PANTHER" id="PTHR37423:SF4">
    <property type="entry name" value="ENDO-TYPE MEMBRANE-BOUND LYTIC MUREIN TRANSGLYCOSYLASE A"/>
    <property type="match status" value="1"/>
</dbReference>
<dbReference type="CDD" id="cd16893">
    <property type="entry name" value="LT_MltC_MltE"/>
    <property type="match status" value="1"/>
</dbReference>
<keyword evidence="5" id="KW-0732">Signal</keyword>
<keyword evidence="5" id="KW-0472">Membrane</keyword>
<dbReference type="Gene3D" id="1.10.530.10">
    <property type="match status" value="1"/>
</dbReference>
<comment type="catalytic activity">
    <reaction evidence="1">
        <text>Exolytic cleavage of the (1-&gt;4)-beta-glycosidic linkage between N-acetylmuramic acid (MurNAc) and N-acetylglucosamine (GlcNAc) residues in peptidoglycan, from either the reducing or the non-reducing ends of the peptidoglycan chains, with concomitant formation of a 1,6-anhydrobond in the MurNAc residue.</text>
        <dbReference type="EC" id="4.2.2.n1"/>
    </reaction>
</comment>
<gene>
    <name evidence="5" type="primary">emtA</name>
    <name evidence="7" type="ORF">LTSEURB_2011</name>
</gene>
<dbReference type="GO" id="GO:0071555">
    <property type="term" value="P:cell wall organization"/>
    <property type="evidence" value="ECO:0007669"/>
    <property type="project" value="UniProtKB-KW"/>
</dbReference>
<accession>G5RUI2</accession>
<organism evidence="7 8">
    <name type="scientific">Salmonella enterica subsp. enterica serovar Urbana str. R8-2977</name>
    <dbReference type="NCBI Taxonomy" id="913084"/>
    <lineage>
        <taxon>Bacteria</taxon>
        <taxon>Pseudomonadati</taxon>
        <taxon>Pseudomonadota</taxon>
        <taxon>Gammaproteobacteria</taxon>
        <taxon>Enterobacterales</taxon>
        <taxon>Enterobacteriaceae</taxon>
        <taxon>Salmonella</taxon>
    </lineage>
</organism>
<dbReference type="HAMAP" id="MF_01381">
    <property type="entry name" value="EmtA"/>
    <property type="match status" value="1"/>
</dbReference>
<evidence type="ECO:0000313" key="7">
    <source>
        <dbReference type="EMBL" id="EHD04270.1"/>
    </source>
</evidence>
<evidence type="ECO:0000256" key="3">
    <source>
        <dbReference type="ARBA" id="ARBA00023239"/>
    </source>
</evidence>
<dbReference type="GO" id="GO:0008932">
    <property type="term" value="F:lytic endotransglycosylase activity"/>
    <property type="evidence" value="ECO:0007669"/>
    <property type="project" value="InterPro"/>
</dbReference>
<evidence type="ECO:0000256" key="5">
    <source>
        <dbReference type="HAMAP-Rule" id="MF_01381"/>
    </source>
</evidence>
<dbReference type="GO" id="GO:0000270">
    <property type="term" value="P:peptidoglycan metabolic process"/>
    <property type="evidence" value="ECO:0007669"/>
    <property type="project" value="InterPro"/>
</dbReference>
<evidence type="ECO:0000259" key="6">
    <source>
        <dbReference type="Pfam" id="PF01464"/>
    </source>
</evidence>
<dbReference type="InterPro" id="IPR023946">
    <property type="entry name" value="EmtA"/>
</dbReference>
<dbReference type="InterPro" id="IPR008258">
    <property type="entry name" value="Transglycosylase_SLT_dom_1"/>
</dbReference>
<keyword evidence="4 5" id="KW-0961">Cell wall biogenesis/degradation</keyword>
<feature type="domain" description="Transglycosylase SLT" evidence="6">
    <location>
        <begin position="43"/>
        <end position="182"/>
    </location>
</feature>